<protein>
    <submittedName>
        <fullName evidence="1">Uncharacterized protein</fullName>
    </submittedName>
</protein>
<dbReference type="RefSeq" id="WP_336402447.1">
    <property type="nucleotide sequence ID" value="NZ_JBAPLU010000001.1"/>
</dbReference>
<reference evidence="1 2" key="1">
    <citation type="submission" date="2024-03" db="EMBL/GenBank/DDBJ databases">
        <title>Draft genome sequence of Klenkia sp. LSe6-5.</title>
        <authorList>
            <person name="Duangmal K."/>
            <person name="Chantavorakit T."/>
        </authorList>
    </citation>
    <scope>NUCLEOTIDE SEQUENCE [LARGE SCALE GENOMIC DNA]</scope>
    <source>
        <strain evidence="1 2">LSe6-5</strain>
    </source>
</reference>
<comment type="caution">
    <text evidence="1">The sequence shown here is derived from an EMBL/GenBank/DDBJ whole genome shotgun (WGS) entry which is preliminary data.</text>
</comment>
<keyword evidence="2" id="KW-1185">Reference proteome</keyword>
<organism evidence="1 2">
    <name type="scientific">Klenkia sesuvii</name>
    <dbReference type="NCBI Taxonomy" id="3103137"/>
    <lineage>
        <taxon>Bacteria</taxon>
        <taxon>Bacillati</taxon>
        <taxon>Actinomycetota</taxon>
        <taxon>Actinomycetes</taxon>
        <taxon>Geodermatophilales</taxon>
        <taxon>Geodermatophilaceae</taxon>
        <taxon>Klenkia</taxon>
    </lineage>
</organism>
<evidence type="ECO:0000313" key="2">
    <source>
        <dbReference type="Proteomes" id="UP001361570"/>
    </source>
</evidence>
<gene>
    <name evidence="1" type="ORF">TEK04_01110</name>
</gene>
<sequence>MSSADDSPPDAAELVLPVGHSLGMAASGPVVEVRLGAAVEQLGPAEFALWSMAHSDPAGGRGPWGPAGLLDAAERVELEGAAGHLEALLQRGLLARAVPGTPSARALADTVRLLPLTTGLGNDHQSPQVYRMGRPDRLLAVGSSATYDLFQWAHMESSLWRACEAAATVAARVGATDPGLVEPEELLTGLLTGLHALLGTNAVCLDTWGVAP</sequence>
<dbReference type="EMBL" id="JBAPLU010000001">
    <property type="protein sequence ID" value="MEI4270308.1"/>
    <property type="molecule type" value="Genomic_DNA"/>
</dbReference>
<evidence type="ECO:0000313" key="1">
    <source>
        <dbReference type="EMBL" id="MEI4270308.1"/>
    </source>
</evidence>
<proteinExistence type="predicted"/>
<name>A0ABU8DNI7_9ACTN</name>
<dbReference type="Proteomes" id="UP001361570">
    <property type="component" value="Unassembled WGS sequence"/>
</dbReference>
<accession>A0ABU8DNI7</accession>